<dbReference type="GO" id="GO:0005737">
    <property type="term" value="C:cytoplasm"/>
    <property type="evidence" value="ECO:0007669"/>
    <property type="project" value="TreeGrafter"/>
</dbReference>
<dbReference type="EMBL" id="CAEZZP010000171">
    <property type="protein sequence ID" value="CAB4787433.1"/>
    <property type="molecule type" value="Genomic_DNA"/>
</dbReference>
<dbReference type="AlphaFoldDB" id="A0A6J6WW31"/>
<evidence type="ECO:0000313" key="2">
    <source>
        <dbReference type="EMBL" id="CAB4787433.1"/>
    </source>
</evidence>
<name>A0A6J6WW31_9ZZZZ</name>
<dbReference type="InterPro" id="IPR006357">
    <property type="entry name" value="HAD-SF_hydro_IIA"/>
</dbReference>
<dbReference type="Pfam" id="PF13242">
    <property type="entry name" value="Hydrolase_like"/>
    <property type="match status" value="1"/>
</dbReference>
<dbReference type="Pfam" id="PF13344">
    <property type="entry name" value="Hydrolase_6"/>
    <property type="match status" value="1"/>
</dbReference>
<evidence type="ECO:0000313" key="5">
    <source>
        <dbReference type="EMBL" id="CAB5023284.1"/>
    </source>
</evidence>
<dbReference type="InterPro" id="IPR036412">
    <property type="entry name" value="HAD-like_sf"/>
</dbReference>
<dbReference type="EMBL" id="CAFBMF010000136">
    <property type="protein sequence ID" value="CAB4911476.1"/>
    <property type="molecule type" value="Genomic_DNA"/>
</dbReference>
<dbReference type="EMBL" id="CAEZYH010000041">
    <property type="protein sequence ID" value="CAB4721541.1"/>
    <property type="molecule type" value="Genomic_DNA"/>
</dbReference>
<accession>A0A6J6WW31</accession>
<dbReference type="GO" id="GO:0016791">
    <property type="term" value="F:phosphatase activity"/>
    <property type="evidence" value="ECO:0007669"/>
    <property type="project" value="TreeGrafter"/>
</dbReference>
<evidence type="ECO:0000313" key="4">
    <source>
        <dbReference type="EMBL" id="CAB4911476.1"/>
    </source>
</evidence>
<dbReference type="PANTHER" id="PTHR19288">
    <property type="entry name" value="4-NITROPHENYLPHOSPHATASE-RELATED"/>
    <property type="match status" value="1"/>
</dbReference>
<dbReference type="EMBL" id="CAFBLJ010000034">
    <property type="protein sequence ID" value="CAB4867630.1"/>
    <property type="molecule type" value="Genomic_DNA"/>
</dbReference>
<reference evidence="2" key="1">
    <citation type="submission" date="2020-05" db="EMBL/GenBank/DDBJ databases">
        <authorList>
            <person name="Chiriac C."/>
            <person name="Salcher M."/>
            <person name="Ghai R."/>
            <person name="Kavagutti S V."/>
        </authorList>
    </citation>
    <scope>NUCLEOTIDE SEQUENCE</scope>
</reference>
<protein>
    <submittedName>
        <fullName evidence="2">Unannotated protein</fullName>
    </submittedName>
</protein>
<dbReference type="SUPFAM" id="SSF56784">
    <property type="entry name" value="HAD-like"/>
    <property type="match status" value="1"/>
</dbReference>
<proteinExistence type="predicted"/>
<dbReference type="InterPro" id="IPR023214">
    <property type="entry name" value="HAD_sf"/>
</dbReference>
<gene>
    <name evidence="1" type="ORF">UFOPK2658_01064</name>
    <name evidence="2" type="ORF">UFOPK2880_01800</name>
    <name evidence="3" type="ORF">UFOPK3304_00822</name>
    <name evidence="4" type="ORF">UFOPK3494_01556</name>
    <name evidence="5" type="ORF">UFOPK4134_00404</name>
</gene>
<dbReference type="NCBIfam" id="TIGR01460">
    <property type="entry name" value="HAD-SF-IIA"/>
    <property type="match status" value="1"/>
</dbReference>
<evidence type="ECO:0000313" key="1">
    <source>
        <dbReference type="EMBL" id="CAB4721541.1"/>
    </source>
</evidence>
<sequence length="269" mass="27788">MNISNKFPVLCDLDGVVWLAHEPIDGSAHAVERLRADGHRVLFVTNNSSATVADQEAALLAVGIPAVGDVITSAMAGAHLLSAGERVLMCGGAGLAEAIAQVGAISVSHDEVESGARVDTVIVGFHRHFDYEIMRRAATAIRQGARLIGTNDDATYPTPNGPIPGGGSILAAISTAAGIDPIVAGKPHHAMADVVRAYEPSVGPDSVMVGDRPSTDGRFATTLGCRFALVRSGVTPTGVMPADRPSWFAGTTLDIDAPNLAGVAHYLLK</sequence>
<organism evidence="2">
    <name type="scientific">freshwater metagenome</name>
    <dbReference type="NCBI Taxonomy" id="449393"/>
    <lineage>
        <taxon>unclassified sequences</taxon>
        <taxon>metagenomes</taxon>
        <taxon>ecological metagenomes</taxon>
    </lineage>
</organism>
<dbReference type="PANTHER" id="PTHR19288:SF46">
    <property type="entry name" value="HALOACID DEHALOGENASE-LIKE HYDROLASE DOMAIN-CONTAINING PROTEIN 2"/>
    <property type="match status" value="1"/>
</dbReference>
<evidence type="ECO:0000313" key="3">
    <source>
        <dbReference type="EMBL" id="CAB4867630.1"/>
    </source>
</evidence>
<dbReference type="Gene3D" id="3.40.50.1000">
    <property type="entry name" value="HAD superfamily/HAD-like"/>
    <property type="match status" value="2"/>
</dbReference>
<dbReference type="EMBL" id="CAFBPS010000016">
    <property type="protein sequence ID" value="CAB5023284.1"/>
    <property type="molecule type" value="Genomic_DNA"/>
</dbReference>